<dbReference type="AlphaFoldDB" id="A0A919U3M2"/>
<evidence type="ECO:0000256" key="2">
    <source>
        <dbReference type="SAM" id="Phobius"/>
    </source>
</evidence>
<gene>
    <name evidence="3" type="ORF">Cpa01nite_18420</name>
</gene>
<keyword evidence="2" id="KW-1133">Transmembrane helix</keyword>
<organism evidence="3 4">
    <name type="scientific">Cellulomonas pakistanensis</name>
    <dbReference type="NCBI Taxonomy" id="992287"/>
    <lineage>
        <taxon>Bacteria</taxon>
        <taxon>Bacillati</taxon>
        <taxon>Actinomycetota</taxon>
        <taxon>Actinomycetes</taxon>
        <taxon>Micrococcales</taxon>
        <taxon>Cellulomonadaceae</taxon>
        <taxon>Cellulomonas</taxon>
    </lineage>
</organism>
<keyword evidence="4" id="KW-1185">Reference proteome</keyword>
<comment type="caution">
    <text evidence="3">The sequence shown here is derived from an EMBL/GenBank/DDBJ whole genome shotgun (WGS) entry which is preliminary data.</text>
</comment>
<keyword evidence="2" id="KW-0812">Transmembrane</keyword>
<evidence type="ECO:0000313" key="3">
    <source>
        <dbReference type="EMBL" id="GIG36461.1"/>
    </source>
</evidence>
<feature type="region of interest" description="Disordered" evidence="1">
    <location>
        <begin position="191"/>
        <end position="213"/>
    </location>
</feature>
<keyword evidence="2" id="KW-0472">Membrane</keyword>
<evidence type="ECO:0000313" key="4">
    <source>
        <dbReference type="Proteomes" id="UP000642125"/>
    </source>
</evidence>
<dbReference type="Proteomes" id="UP000642125">
    <property type="component" value="Unassembled WGS sequence"/>
</dbReference>
<protein>
    <submittedName>
        <fullName evidence="3">Uncharacterized protein</fullName>
    </submittedName>
</protein>
<reference evidence="3" key="1">
    <citation type="submission" date="2021-01" db="EMBL/GenBank/DDBJ databases">
        <title>Whole genome shotgun sequence of Cellulomonas pakistanensis NBRC 110800.</title>
        <authorList>
            <person name="Komaki H."/>
            <person name="Tamura T."/>
        </authorList>
    </citation>
    <scope>NUCLEOTIDE SEQUENCE</scope>
    <source>
        <strain evidence="3">NBRC 110800</strain>
    </source>
</reference>
<proteinExistence type="predicted"/>
<sequence>MDVPPNPPARGTRPASVGPVSAALRTAVAVALALPAAALGGVVAAAAHYTLVQPSDDELRAVAAAVVPEGFAVLEPPTVDGAWAPAFFRGQVFSHARSGAAPDVEGLAASLTGAGWEVTQVEPEADPGQEVRARRGGVEVVVHLDPRPASRGTDLGVSVRRGEQTPSYPVLVGAGAVLGAAGGAVSGARLGGRLRTRRQRAHAARRRRTYGEA</sequence>
<accession>A0A919U3M2</accession>
<evidence type="ECO:0000256" key="1">
    <source>
        <dbReference type="SAM" id="MobiDB-lite"/>
    </source>
</evidence>
<feature type="transmembrane region" description="Helical" evidence="2">
    <location>
        <begin position="168"/>
        <end position="190"/>
    </location>
</feature>
<name>A0A919U3M2_9CELL</name>
<dbReference type="EMBL" id="BONO01000012">
    <property type="protein sequence ID" value="GIG36461.1"/>
    <property type="molecule type" value="Genomic_DNA"/>
</dbReference>
<feature type="compositionally biased region" description="Basic residues" evidence="1">
    <location>
        <begin position="192"/>
        <end position="213"/>
    </location>
</feature>